<name>A0AAW9GPC0_BACTU</name>
<protein>
    <submittedName>
        <fullName evidence="1">DUF3942 family protein</fullName>
    </submittedName>
</protein>
<dbReference type="InterPro" id="IPR025074">
    <property type="entry name" value="DUF3942"/>
</dbReference>
<evidence type="ECO:0000313" key="2">
    <source>
        <dbReference type="Proteomes" id="UP001274571"/>
    </source>
</evidence>
<dbReference type="EMBL" id="JAXCMD010000013">
    <property type="protein sequence ID" value="MDY0854651.1"/>
    <property type="molecule type" value="Genomic_DNA"/>
</dbReference>
<dbReference type="RefSeq" id="WP_320483711.1">
    <property type="nucleotide sequence ID" value="NZ_JAXCMD010000013.1"/>
</dbReference>
<sequence length="126" mass="14731">MSKLDQFIERAKAYVVTDVEEKALREKYKEVIMSTMQKIRDGLKQVEGYDYHVDAEETYSNLTLHDKKVVIMIDSVKNHITVYENSDIIDEIILKEGHLFSTKHEQIFTEDILVDYLNETFKGIIG</sequence>
<proteinExistence type="predicted"/>
<evidence type="ECO:0000313" key="1">
    <source>
        <dbReference type="EMBL" id="MDY0854651.1"/>
    </source>
</evidence>
<organism evidence="1 2">
    <name type="scientific">Bacillus thuringiensis</name>
    <dbReference type="NCBI Taxonomy" id="1428"/>
    <lineage>
        <taxon>Bacteria</taxon>
        <taxon>Bacillati</taxon>
        <taxon>Bacillota</taxon>
        <taxon>Bacilli</taxon>
        <taxon>Bacillales</taxon>
        <taxon>Bacillaceae</taxon>
        <taxon>Bacillus</taxon>
        <taxon>Bacillus cereus group</taxon>
    </lineage>
</organism>
<dbReference type="AlphaFoldDB" id="A0AAW9GPC0"/>
<reference evidence="1" key="1">
    <citation type="submission" date="2023-11" db="EMBL/GenBank/DDBJ databases">
        <title>Genome Sequence of Bacillus thuringiensis stain BLB 30AF.</title>
        <authorList>
            <person name="Farhat A."/>
        </authorList>
    </citation>
    <scope>NUCLEOTIDE SEQUENCE</scope>
    <source>
        <strain evidence="1">BLB30AF</strain>
    </source>
</reference>
<accession>A0AAW9GPC0</accession>
<gene>
    <name evidence="1" type="ORF">SOH20_27825</name>
</gene>
<comment type="caution">
    <text evidence="1">The sequence shown here is derived from an EMBL/GenBank/DDBJ whole genome shotgun (WGS) entry which is preliminary data.</text>
</comment>
<dbReference type="Proteomes" id="UP001274571">
    <property type="component" value="Unassembled WGS sequence"/>
</dbReference>
<dbReference type="Pfam" id="PF13078">
    <property type="entry name" value="DUF3942"/>
    <property type="match status" value="1"/>
</dbReference>